<dbReference type="InterPro" id="IPR005662">
    <property type="entry name" value="GTPase_Era-like"/>
</dbReference>
<dbReference type="GO" id="GO:0070181">
    <property type="term" value="F:small ribosomal subunit rRNA binding"/>
    <property type="evidence" value="ECO:0007669"/>
    <property type="project" value="UniProtKB-UniRule"/>
</dbReference>
<dbReference type="FunFam" id="3.30.300.20:FF:000003">
    <property type="entry name" value="GTPase Era"/>
    <property type="match status" value="1"/>
</dbReference>
<dbReference type="InterPro" id="IPR027417">
    <property type="entry name" value="P-loop_NTPase"/>
</dbReference>
<protein>
    <recommendedName>
        <fullName evidence="2 7">GTPase Era</fullName>
    </recommendedName>
</protein>
<comment type="function">
    <text evidence="7">An essential GTPase that binds both GDP and GTP, with rapid nucleotide exchange. Plays a role in 16S rRNA processing and 30S ribosomal subunit biogenesis and possibly also in cell cycle regulation and energy metabolism.</text>
</comment>
<feature type="domain" description="KH type-2" evidence="10">
    <location>
        <begin position="207"/>
        <end position="283"/>
    </location>
</feature>
<feature type="region of interest" description="G5" evidence="8">
    <location>
        <begin position="155"/>
        <end position="157"/>
    </location>
</feature>
<feature type="region of interest" description="G2" evidence="8">
    <location>
        <begin position="44"/>
        <end position="48"/>
    </location>
</feature>
<dbReference type="SUPFAM" id="SSF52540">
    <property type="entry name" value="P-loop containing nucleoside triphosphate hydrolases"/>
    <property type="match status" value="1"/>
</dbReference>
<dbReference type="EMBL" id="LSDK01000029">
    <property type="protein sequence ID" value="KXB77769.1"/>
    <property type="molecule type" value="Genomic_DNA"/>
</dbReference>
<feature type="binding site" evidence="7">
    <location>
        <begin position="18"/>
        <end position="25"/>
    </location>
    <ligand>
        <name>GTP</name>
        <dbReference type="ChEBI" id="CHEBI:37565"/>
    </ligand>
</feature>
<comment type="similarity">
    <text evidence="1 7 8 9">Belongs to the TRAFAC class TrmE-Era-EngA-EngB-Septin-like GTPase superfamily. Era GTPase family.</text>
</comment>
<keyword evidence="7" id="KW-0472">Membrane</keyword>
<dbReference type="HAMAP" id="MF_00367">
    <property type="entry name" value="GTPase_Era"/>
    <property type="match status" value="1"/>
</dbReference>
<dbReference type="Pfam" id="PF07650">
    <property type="entry name" value="KH_2"/>
    <property type="match status" value="1"/>
</dbReference>
<feature type="region of interest" description="G4" evidence="8">
    <location>
        <begin position="126"/>
        <end position="129"/>
    </location>
</feature>
<dbReference type="OrthoDB" id="9805918at2"/>
<dbReference type="Gene3D" id="3.30.300.20">
    <property type="match status" value="1"/>
</dbReference>
<dbReference type="InterPro" id="IPR004044">
    <property type="entry name" value="KH_dom_type_2"/>
</dbReference>
<comment type="subcellular location">
    <subcellularLocation>
        <location evidence="7">Cytoplasm</location>
    </subcellularLocation>
    <subcellularLocation>
        <location evidence="7">Cell membrane</location>
        <topology evidence="7">Peripheral membrane protein</topology>
    </subcellularLocation>
</comment>
<dbReference type="NCBIfam" id="TIGR00436">
    <property type="entry name" value="era"/>
    <property type="match status" value="1"/>
</dbReference>
<evidence type="ECO:0000256" key="4">
    <source>
        <dbReference type="ARBA" id="ARBA00022741"/>
    </source>
</evidence>
<keyword evidence="7" id="KW-0963">Cytoplasm</keyword>
<feature type="domain" description="Era-type G" evidence="11">
    <location>
        <begin position="10"/>
        <end position="176"/>
    </location>
</feature>
<comment type="subunit">
    <text evidence="7">Monomer.</text>
</comment>
<evidence type="ECO:0000259" key="11">
    <source>
        <dbReference type="PROSITE" id="PS51713"/>
    </source>
</evidence>
<accession>A0A134BCY7</accession>
<dbReference type="Gene3D" id="3.40.50.300">
    <property type="entry name" value="P-loop containing nucleotide triphosphate hydrolases"/>
    <property type="match status" value="1"/>
</dbReference>
<dbReference type="PANTHER" id="PTHR42698">
    <property type="entry name" value="GTPASE ERA"/>
    <property type="match status" value="1"/>
</dbReference>
<name>A0A134BCY7_9PORP</name>
<evidence type="ECO:0000313" key="13">
    <source>
        <dbReference type="Proteomes" id="UP000070224"/>
    </source>
</evidence>
<keyword evidence="7" id="KW-0699">rRNA-binding</keyword>
<dbReference type="CDD" id="cd04163">
    <property type="entry name" value="Era"/>
    <property type="match status" value="1"/>
</dbReference>
<evidence type="ECO:0000256" key="5">
    <source>
        <dbReference type="ARBA" id="ARBA00022884"/>
    </source>
</evidence>
<dbReference type="RefSeq" id="WP_060934935.1">
    <property type="nucleotide sequence ID" value="NZ_KQ960418.1"/>
</dbReference>
<dbReference type="NCBIfam" id="TIGR00231">
    <property type="entry name" value="small_GTP"/>
    <property type="match status" value="1"/>
</dbReference>
<dbReference type="InterPro" id="IPR009019">
    <property type="entry name" value="KH_sf_prok-type"/>
</dbReference>
<dbReference type="PROSITE" id="PS50823">
    <property type="entry name" value="KH_TYPE_2"/>
    <property type="match status" value="1"/>
</dbReference>
<organism evidence="12 13">
    <name type="scientific">Porphyromonas somerae</name>
    <dbReference type="NCBI Taxonomy" id="322095"/>
    <lineage>
        <taxon>Bacteria</taxon>
        <taxon>Pseudomonadati</taxon>
        <taxon>Bacteroidota</taxon>
        <taxon>Bacteroidia</taxon>
        <taxon>Bacteroidales</taxon>
        <taxon>Porphyromonadaceae</taxon>
        <taxon>Porphyromonas</taxon>
    </lineage>
</organism>
<dbReference type="GO" id="GO:0005829">
    <property type="term" value="C:cytosol"/>
    <property type="evidence" value="ECO:0007669"/>
    <property type="project" value="TreeGrafter"/>
</dbReference>
<dbReference type="InterPro" id="IPR005225">
    <property type="entry name" value="Small_GTP-bd"/>
</dbReference>
<sequence length="300" mass="34715">MEDKQEVTHRSGFVNIVGNPNVGKSTLMNLLVGERVSIITSKAQTTRHRIMGIVNTPELQIVYSDTPGVLRPNYKLQESMLEFSESALGDADVLLYVTDTVETADKNEFFLERVRGVKCPVLLLINKVDLTTQDKLVELVERWHKELPQAEIIPISALNNFNVQPLKKRIESLIPPSPPYFDKDALTDRPARFFVTEIIREKVLLYYKKEIPYSVEVVVESFKEEDERIHIQALIVVERDSQKGIIIGHRGVALKKVGTMARRDMERFFEKKIFLELFVKVEKDWRNRDKILRAYGYRLD</sequence>
<evidence type="ECO:0000256" key="8">
    <source>
        <dbReference type="PROSITE-ProRule" id="PRU01050"/>
    </source>
</evidence>
<comment type="caution">
    <text evidence="12">The sequence shown here is derived from an EMBL/GenBank/DDBJ whole genome shotgun (WGS) entry which is preliminary data.</text>
</comment>
<keyword evidence="6 7" id="KW-0342">GTP-binding</keyword>
<evidence type="ECO:0000256" key="6">
    <source>
        <dbReference type="ARBA" id="ARBA00023134"/>
    </source>
</evidence>
<keyword evidence="5 7" id="KW-0694">RNA-binding</keyword>
<dbReference type="PATRIC" id="fig|322095.3.peg.403"/>
<dbReference type="GO" id="GO:0005886">
    <property type="term" value="C:plasma membrane"/>
    <property type="evidence" value="ECO:0007669"/>
    <property type="project" value="UniProtKB-SubCell"/>
</dbReference>
<dbReference type="GO" id="GO:0003924">
    <property type="term" value="F:GTPase activity"/>
    <property type="evidence" value="ECO:0007669"/>
    <property type="project" value="UniProtKB-UniRule"/>
</dbReference>
<keyword evidence="3 7" id="KW-0690">Ribosome biogenesis</keyword>
<dbReference type="STRING" id="322095.HMPREF3185_00408"/>
<feature type="binding site" evidence="7">
    <location>
        <begin position="65"/>
        <end position="69"/>
    </location>
    <ligand>
        <name>GTP</name>
        <dbReference type="ChEBI" id="CHEBI:37565"/>
    </ligand>
</feature>
<dbReference type="SUPFAM" id="SSF54814">
    <property type="entry name" value="Prokaryotic type KH domain (KH-domain type II)"/>
    <property type="match status" value="1"/>
</dbReference>
<evidence type="ECO:0000256" key="2">
    <source>
        <dbReference type="ARBA" id="ARBA00020484"/>
    </source>
</evidence>
<keyword evidence="7" id="KW-1003">Cell membrane</keyword>
<evidence type="ECO:0000256" key="7">
    <source>
        <dbReference type="HAMAP-Rule" id="MF_00367"/>
    </source>
</evidence>
<dbReference type="InterPro" id="IPR030388">
    <property type="entry name" value="G_ERA_dom"/>
</dbReference>
<evidence type="ECO:0000259" key="10">
    <source>
        <dbReference type="PROSITE" id="PS50823"/>
    </source>
</evidence>
<evidence type="ECO:0000256" key="9">
    <source>
        <dbReference type="RuleBase" id="RU003761"/>
    </source>
</evidence>
<dbReference type="GO" id="GO:0043024">
    <property type="term" value="F:ribosomal small subunit binding"/>
    <property type="evidence" value="ECO:0007669"/>
    <property type="project" value="TreeGrafter"/>
</dbReference>
<reference evidence="13" key="1">
    <citation type="submission" date="2016-01" db="EMBL/GenBank/DDBJ databases">
        <authorList>
            <person name="Mitreva M."/>
            <person name="Pepin K.H."/>
            <person name="Mihindukulasuriya K.A."/>
            <person name="Fulton R."/>
            <person name="Fronick C."/>
            <person name="O'Laughlin M."/>
            <person name="Miner T."/>
            <person name="Herter B."/>
            <person name="Rosa B.A."/>
            <person name="Cordes M."/>
            <person name="Tomlinson C."/>
            <person name="Wollam A."/>
            <person name="Palsikar V.B."/>
            <person name="Mardis E.R."/>
            <person name="Wilson R.K."/>
        </authorList>
    </citation>
    <scope>NUCLEOTIDE SEQUENCE [LARGE SCALE GENOMIC DNA]</scope>
    <source>
        <strain evidence="13">KA00683</strain>
    </source>
</reference>
<proteinExistence type="inferred from homology"/>
<evidence type="ECO:0000256" key="3">
    <source>
        <dbReference type="ARBA" id="ARBA00022517"/>
    </source>
</evidence>
<dbReference type="NCBIfam" id="NF000908">
    <property type="entry name" value="PRK00089.1"/>
    <property type="match status" value="1"/>
</dbReference>
<feature type="region of interest" description="G1" evidence="8">
    <location>
        <begin position="18"/>
        <end position="25"/>
    </location>
</feature>
<evidence type="ECO:0000313" key="12">
    <source>
        <dbReference type="EMBL" id="KXB77769.1"/>
    </source>
</evidence>
<dbReference type="InterPro" id="IPR006073">
    <property type="entry name" value="GTP-bd"/>
</dbReference>
<dbReference type="GO" id="GO:0005525">
    <property type="term" value="F:GTP binding"/>
    <property type="evidence" value="ECO:0007669"/>
    <property type="project" value="UniProtKB-UniRule"/>
</dbReference>
<dbReference type="Pfam" id="PF01926">
    <property type="entry name" value="MMR_HSR1"/>
    <property type="match status" value="1"/>
</dbReference>
<evidence type="ECO:0000256" key="1">
    <source>
        <dbReference type="ARBA" id="ARBA00007921"/>
    </source>
</evidence>
<gene>
    <name evidence="7" type="primary">era</name>
    <name evidence="12" type="ORF">HMPREF3185_00408</name>
</gene>
<dbReference type="AlphaFoldDB" id="A0A134BCY7"/>
<dbReference type="PROSITE" id="PS51713">
    <property type="entry name" value="G_ERA"/>
    <property type="match status" value="1"/>
</dbReference>
<dbReference type="Proteomes" id="UP000070224">
    <property type="component" value="Unassembled WGS sequence"/>
</dbReference>
<dbReference type="GO" id="GO:0000028">
    <property type="term" value="P:ribosomal small subunit assembly"/>
    <property type="evidence" value="ECO:0007669"/>
    <property type="project" value="TreeGrafter"/>
</dbReference>
<dbReference type="PANTHER" id="PTHR42698:SF1">
    <property type="entry name" value="GTPASE ERA, MITOCHONDRIAL"/>
    <property type="match status" value="1"/>
</dbReference>
<keyword evidence="4 7" id="KW-0547">Nucleotide-binding</keyword>
<keyword evidence="13" id="KW-1185">Reference proteome</keyword>
<feature type="binding site" evidence="7">
    <location>
        <begin position="126"/>
        <end position="129"/>
    </location>
    <ligand>
        <name>GTP</name>
        <dbReference type="ChEBI" id="CHEBI:37565"/>
    </ligand>
</feature>
<feature type="region of interest" description="G3" evidence="8">
    <location>
        <begin position="65"/>
        <end position="68"/>
    </location>
</feature>
<dbReference type="InterPro" id="IPR015946">
    <property type="entry name" value="KH_dom-like_a/b"/>
</dbReference>
<dbReference type="CDD" id="cd22534">
    <property type="entry name" value="KH-II_Era"/>
    <property type="match status" value="1"/>
</dbReference>